<name>A0A3S4GFM4_SERRU</name>
<organism evidence="1 2">
    <name type="scientific">Serratia rubidaea</name>
    <name type="common">Serratia marinorubra</name>
    <dbReference type="NCBI Taxonomy" id="61652"/>
    <lineage>
        <taxon>Bacteria</taxon>
        <taxon>Pseudomonadati</taxon>
        <taxon>Pseudomonadota</taxon>
        <taxon>Gammaproteobacteria</taxon>
        <taxon>Enterobacterales</taxon>
        <taxon>Yersiniaceae</taxon>
        <taxon>Serratia</taxon>
    </lineage>
</organism>
<dbReference type="Proteomes" id="UP000271603">
    <property type="component" value="Chromosome"/>
</dbReference>
<dbReference type="EMBL" id="LR134155">
    <property type="protein sequence ID" value="VEA68365.1"/>
    <property type="molecule type" value="Genomic_DNA"/>
</dbReference>
<evidence type="ECO:0000313" key="2">
    <source>
        <dbReference type="Proteomes" id="UP000271603"/>
    </source>
</evidence>
<reference evidence="1 2" key="1">
    <citation type="submission" date="2018-12" db="EMBL/GenBank/DDBJ databases">
        <authorList>
            <consortium name="Pathogen Informatics"/>
        </authorList>
    </citation>
    <scope>NUCLEOTIDE SEQUENCE [LARGE SCALE GENOMIC DNA]</scope>
    <source>
        <strain evidence="1 2">NCTC9419</strain>
    </source>
</reference>
<sequence>MRCCRSILTNFECEPGSTITAGPGTACNASRPKVSTSSPRITSIISRLVRFTVGRAFLTPGINQIGCGAMAGIWRATAPFASCSTLTGALRWGSGQSPTSAVIMPDATIAQRSSVQPSACASARSRASLIPAVSVAWLPVLALSRTPTAAQASAMILLSCQIRTRVLVVPESMVTMNISFP</sequence>
<accession>A0A3S4GFM4</accession>
<protein>
    <submittedName>
        <fullName evidence="1">Uncharacterized protein</fullName>
    </submittedName>
</protein>
<evidence type="ECO:0000313" key="1">
    <source>
        <dbReference type="EMBL" id="VEA68365.1"/>
    </source>
</evidence>
<proteinExistence type="predicted"/>
<dbReference type="AlphaFoldDB" id="A0A3S4GFM4"/>
<gene>
    <name evidence="1" type="ORF">NCTC9419_00399</name>
</gene>